<dbReference type="SUPFAM" id="SSF52540">
    <property type="entry name" value="P-loop containing nucleoside triphosphate hydrolases"/>
    <property type="match status" value="1"/>
</dbReference>
<dbReference type="InterPro" id="IPR050166">
    <property type="entry name" value="ABC_transporter_ATP-bind"/>
</dbReference>
<dbReference type="Gene3D" id="3.40.50.300">
    <property type="entry name" value="P-loop containing nucleotide triphosphate hydrolases"/>
    <property type="match status" value="1"/>
</dbReference>
<dbReference type="Pfam" id="PF00005">
    <property type="entry name" value="ABC_tran"/>
    <property type="match status" value="1"/>
</dbReference>
<keyword evidence="6" id="KW-1185">Reference proteome</keyword>
<organism evidence="5 6">
    <name type="scientific">Stieleria bergensis</name>
    <dbReference type="NCBI Taxonomy" id="2528025"/>
    <lineage>
        <taxon>Bacteria</taxon>
        <taxon>Pseudomonadati</taxon>
        <taxon>Planctomycetota</taxon>
        <taxon>Planctomycetia</taxon>
        <taxon>Pirellulales</taxon>
        <taxon>Pirellulaceae</taxon>
        <taxon>Stieleria</taxon>
    </lineage>
</organism>
<evidence type="ECO:0000256" key="3">
    <source>
        <dbReference type="ARBA" id="ARBA00022840"/>
    </source>
</evidence>
<keyword evidence="1" id="KW-0813">Transport</keyword>
<dbReference type="InterPro" id="IPR017871">
    <property type="entry name" value="ABC_transporter-like_CS"/>
</dbReference>
<keyword evidence="5" id="KW-0378">Hydrolase</keyword>
<dbReference type="GO" id="GO:0016887">
    <property type="term" value="F:ATP hydrolysis activity"/>
    <property type="evidence" value="ECO:0007669"/>
    <property type="project" value="InterPro"/>
</dbReference>
<accession>A0A517T046</accession>
<keyword evidence="3 5" id="KW-0067">ATP-binding</keyword>
<dbReference type="AlphaFoldDB" id="A0A517T046"/>
<evidence type="ECO:0000259" key="4">
    <source>
        <dbReference type="PROSITE" id="PS50893"/>
    </source>
</evidence>
<dbReference type="PANTHER" id="PTHR42788">
    <property type="entry name" value="TAURINE IMPORT ATP-BINDING PROTEIN-RELATED"/>
    <property type="match status" value="1"/>
</dbReference>
<dbReference type="InterPro" id="IPR003439">
    <property type="entry name" value="ABC_transporter-like_ATP-bd"/>
</dbReference>
<name>A0A517T046_9BACT</name>
<dbReference type="InterPro" id="IPR027417">
    <property type="entry name" value="P-loop_NTPase"/>
</dbReference>
<evidence type="ECO:0000313" key="6">
    <source>
        <dbReference type="Proteomes" id="UP000315003"/>
    </source>
</evidence>
<sequence length="262" mass="28212">MPQASPDQSTVAIQCQQAAVQFGSAVFQLGPIDLDIQAGEIVSLIGPSGCGKTTLLRAIAGLQPLSSGSIQTHASDTNDCGEVGFVFQQPALLPWADTLSNVQLPLDLISRGTKKTRQAAAIDALRSVQLEHASKHSPGELSGGMQMRASVARALVTEPKLLLLDEPFAALDDMLRQDLGQLLISLWQQRQFTAVMVTHNIAESIMLSHRIAIMRGGKLERVIPNPLAWPRDESIRRTAPFGEFYGLISDALRGVESVEGQV</sequence>
<evidence type="ECO:0000256" key="2">
    <source>
        <dbReference type="ARBA" id="ARBA00022741"/>
    </source>
</evidence>
<proteinExistence type="predicted"/>
<reference evidence="5 6" key="1">
    <citation type="submission" date="2019-02" db="EMBL/GenBank/DDBJ databases">
        <title>Deep-cultivation of Planctomycetes and their phenomic and genomic characterization uncovers novel biology.</title>
        <authorList>
            <person name="Wiegand S."/>
            <person name="Jogler M."/>
            <person name="Boedeker C."/>
            <person name="Pinto D."/>
            <person name="Vollmers J."/>
            <person name="Rivas-Marin E."/>
            <person name="Kohn T."/>
            <person name="Peeters S.H."/>
            <person name="Heuer A."/>
            <person name="Rast P."/>
            <person name="Oberbeckmann S."/>
            <person name="Bunk B."/>
            <person name="Jeske O."/>
            <person name="Meyerdierks A."/>
            <person name="Storesund J.E."/>
            <person name="Kallscheuer N."/>
            <person name="Luecker S."/>
            <person name="Lage O.M."/>
            <person name="Pohl T."/>
            <person name="Merkel B.J."/>
            <person name="Hornburger P."/>
            <person name="Mueller R.-W."/>
            <person name="Bruemmer F."/>
            <person name="Labrenz M."/>
            <person name="Spormann A.M."/>
            <person name="Op den Camp H."/>
            <person name="Overmann J."/>
            <person name="Amann R."/>
            <person name="Jetten M.S.M."/>
            <person name="Mascher T."/>
            <person name="Medema M.H."/>
            <person name="Devos D.P."/>
            <person name="Kaster A.-K."/>
            <person name="Ovreas L."/>
            <person name="Rohde M."/>
            <person name="Galperin M.Y."/>
            <person name="Jogler C."/>
        </authorList>
    </citation>
    <scope>NUCLEOTIDE SEQUENCE [LARGE SCALE GENOMIC DNA]</scope>
    <source>
        <strain evidence="5 6">SV_7m_r</strain>
    </source>
</reference>
<dbReference type="Proteomes" id="UP000315003">
    <property type="component" value="Chromosome"/>
</dbReference>
<evidence type="ECO:0000313" key="5">
    <source>
        <dbReference type="EMBL" id="QDT61758.1"/>
    </source>
</evidence>
<dbReference type="PROSITE" id="PS50893">
    <property type="entry name" value="ABC_TRANSPORTER_2"/>
    <property type="match status" value="1"/>
</dbReference>
<evidence type="ECO:0000256" key="1">
    <source>
        <dbReference type="ARBA" id="ARBA00022448"/>
    </source>
</evidence>
<dbReference type="PROSITE" id="PS00211">
    <property type="entry name" value="ABC_TRANSPORTER_1"/>
    <property type="match status" value="1"/>
</dbReference>
<dbReference type="OrthoDB" id="2151853at2"/>
<dbReference type="EMBL" id="CP036272">
    <property type="protein sequence ID" value="QDT61758.1"/>
    <property type="molecule type" value="Genomic_DNA"/>
</dbReference>
<keyword evidence="2" id="KW-0547">Nucleotide-binding</keyword>
<dbReference type="PANTHER" id="PTHR42788:SF20">
    <property type="entry name" value="ABC TRANSPORTER ATP-BINDING PROTEIN"/>
    <property type="match status" value="1"/>
</dbReference>
<gene>
    <name evidence="5" type="primary">ssuB</name>
    <name evidence="5" type="ORF">SV7mr_42980</name>
</gene>
<protein>
    <submittedName>
        <fullName evidence="5">Aliphatic sulfonates import ATP-binding protein SsuB</fullName>
        <ecNumber evidence="5">3.6.3.-</ecNumber>
    </submittedName>
</protein>
<dbReference type="InterPro" id="IPR003593">
    <property type="entry name" value="AAA+_ATPase"/>
</dbReference>
<feature type="domain" description="ABC transporter" evidence="4">
    <location>
        <begin position="13"/>
        <end position="241"/>
    </location>
</feature>
<dbReference type="SMART" id="SM00382">
    <property type="entry name" value="AAA"/>
    <property type="match status" value="1"/>
</dbReference>
<dbReference type="EC" id="3.6.3.-" evidence="5"/>
<dbReference type="GO" id="GO:0005524">
    <property type="term" value="F:ATP binding"/>
    <property type="evidence" value="ECO:0007669"/>
    <property type="project" value="UniProtKB-KW"/>
</dbReference>